<dbReference type="GeneID" id="80020180"/>
<evidence type="ECO:0000313" key="1">
    <source>
        <dbReference type="EMBL" id="AZF88232.1"/>
    </source>
</evidence>
<dbReference type="Proteomes" id="UP000325457">
    <property type="component" value="Segment"/>
</dbReference>
<name>A0A5K7NJ07_9CAUD</name>
<protein>
    <submittedName>
        <fullName evidence="1">Uncharacterized protein</fullName>
    </submittedName>
</protein>
<dbReference type="EMBL" id="MK061416">
    <property type="protein sequence ID" value="AZF88232.1"/>
    <property type="molecule type" value="Genomic_DNA"/>
</dbReference>
<keyword evidence="2" id="KW-1185">Reference proteome</keyword>
<accession>A0A5K7NJ07</accession>
<evidence type="ECO:0000313" key="2">
    <source>
        <dbReference type="Proteomes" id="UP000325457"/>
    </source>
</evidence>
<dbReference type="KEGG" id="vg:80020180"/>
<proteinExistence type="predicted"/>
<gene>
    <name evidence="1" type="primary">49</name>
    <name evidence="1" type="ORF">SEA_SPARTOI_49</name>
</gene>
<reference evidence="1 2" key="1">
    <citation type="submission" date="2018-10" db="EMBL/GenBank/DDBJ databases">
        <authorList>
            <person name="Smith K."/>
            <person name="Ring A."/>
            <person name="Cross T."/>
            <person name="Beshay M."/>
            <person name="Miah F."/>
            <person name="Nowoslaski J."/>
            <person name="Mia S."/>
            <person name="Micha L."/>
            <person name="Baxter C."/>
            <person name="Ahmad Z."/>
            <person name="Sunnen C.N."/>
            <person name="Janetopoulos C."/>
            <person name="Garlena R.A."/>
            <person name="Russell D.A."/>
            <person name="Pope W.H."/>
            <person name="Jacobs-Sera D."/>
            <person name="Hatfull G.F."/>
        </authorList>
    </citation>
    <scope>NUCLEOTIDE SEQUENCE [LARGE SCALE GENOMIC DNA]</scope>
</reference>
<organism evidence="1 2">
    <name type="scientific">Rothia phage Spartoi</name>
    <dbReference type="NCBI Taxonomy" id="2483661"/>
    <lineage>
        <taxon>Viruses</taxon>
        <taxon>Duplodnaviria</taxon>
        <taxon>Heunggongvirae</taxon>
        <taxon>Uroviricota</taxon>
        <taxon>Caudoviricetes</taxon>
        <taxon>Spartoivirus</taxon>
        <taxon>Spartoivirus spartoi</taxon>
    </lineage>
</organism>
<sequence length="82" mass="9366">MTHAAEITIQTKPWEKPAIKTKAVATWHGEKPYKRTDAIASAIVEAINTPAQLEVNHKEQQVYIWHGMTKYVYADFVIDNEV</sequence>
<dbReference type="RefSeq" id="YP_010755525.1">
    <property type="nucleotide sequence ID" value="NC_073471.1"/>
</dbReference>